<dbReference type="GeneID" id="18756416"/>
<dbReference type="HOGENOM" id="CLU_044629_0_0_1"/>
<dbReference type="Gene3D" id="3.90.1420.10">
    <property type="entry name" value="Rubisco LSMT, substrate-binding domain"/>
    <property type="match status" value="1"/>
</dbReference>
<dbReference type="InParanoid" id="K1XLB0"/>
<dbReference type="RefSeq" id="XP_007288370.1">
    <property type="nucleotide sequence ID" value="XM_007288308.1"/>
</dbReference>
<dbReference type="GO" id="GO:0032259">
    <property type="term" value="P:methylation"/>
    <property type="evidence" value="ECO:0007669"/>
    <property type="project" value="UniProtKB-KW"/>
</dbReference>
<dbReference type="EMBL" id="JH921428">
    <property type="protein sequence ID" value="EKD21368.1"/>
    <property type="molecule type" value="Genomic_DNA"/>
</dbReference>
<evidence type="ECO:0000256" key="4">
    <source>
        <dbReference type="SAM" id="MobiDB-lite"/>
    </source>
</evidence>
<dbReference type="GO" id="GO:0016279">
    <property type="term" value="F:protein-lysine N-methyltransferase activity"/>
    <property type="evidence" value="ECO:0007669"/>
    <property type="project" value="UniProtKB-ARBA"/>
</dbReference>
<protein>
    <submittedName>
        <fullName evidence="5">SET domain-containing protein</fullName>
    </submittedName>
</protein>
<keyword evidence="1" id="KW-0489">Methyltransferase</keyword>
<dbReference type="SUPFAM" id="SSF82199">
    <property type="entry name" value="SET domain"/>
    <property type="match status" value="1"/>
</dbReference>
<accession>K1XLB0</accession>
<reference evidence="5 6" key="1">
    <citation type="journal article" date="2012" name="BMC Genomics">
        <title>Sequencing the genome of Marssonina brunnea reveals fungus-poplar co-evolution.</title>
        <authorList>
            <person name="Zhu S."/>
            <person name="Cao Y.-Z."/>
            <person name="Jiang C."/>
            <person name="Tan B.-Y."/>
            <person name="Wang Z."/>
            <person name="Feng S."/>
            <person name="Zhang L."/>
            <person name="Su X.-H."/>
            <person name="Brejova B."/>
            <person name="Vinar T."/>
            <person name="Xu M."/>
            <person name="Wang M.-X."/>
            <person name="Zhang S.-G."/>
            <person name="Huang M.-R."/>
            <person name="Wu R."/>
            <person name="Zhou Y."/>
        </authorList>
    </citation>
    <scope>NUCLEOTIDE SEQUENCE [LARGE SCALE GENOMIC DNA]</scope>
    <source>
        <strain evidence="5 6">MB_m1</strain>
    </source>
</reference>
<dbReference type="AlphaFoldDB" id="K1XLB0"/>
<feature type="compositionally biased region" description="Acidic residues" evidence="4">
    <location>
        <begin position="462"/>
        <end position="480"/>
    </location>
</feature>
<organism evidence="5 6">
    <name type="scientific">Marssonina brunnea f. sp. multigermtubi (strain MB_m1)</name>
    <name type="common">Marssonina leaf spot fungus</name>
    <dbReference type="NCBI Taxonomy" id="1072389"/>
    <lineage>
        <taxon>Eukaryota</taxon>
        <taxon>Fungi</taxon>
        <taxon>Dikarya</taxon>
        <taxon>Ascomycota</taxon>
        <taxon>Pezizomycotina</taxon>
        <taxon>Leotiomycetes</taxon>
        <taxon>Helotiales</taxon>
        <taxon>Drepanopezizaceae</taxon>
        <taxon>Drepanopeziza</taxon>
    </lineage>
</organism>
<keyword evidence="2" id="KW-0808">Transferase</keyword>
<dbReference type="GO" id="GO:0005634">
    <property type="term" value="C:nucleus"/>
    <property type="evidence" value="ECO:0007669"/>
    <property type="project" value="TreeGrafter"/>
</dbReference>
<proteinExistence type="predicted"/>
<dbReference type="OMA" id="AWYRSRC"/>
<sequence length="480" mass="53929">MQITQLPISALPAWSKLNAVDFLDISVQDLGSSKGLGLVTSRALSSKNTFDIPTLLVVPNELVLSREAVGEWAKVDGHLRELLGAAGGKSTRGDIMLFLLMQITIAARHHGMNVGASNPWTEYVRMLPESIPVPTMWSEEERVMLTGTSLETAVSAKCASLISEIEDLRGKTAEIAWCQKCWWEEESLRYENWSLLDAWYRSRSLEVPNAGESMIPCVDMVNHAAEANSYYERTSDNNIALLLRPDTQLEAESEVTISYGSSKSEAEMLFSYGFIDEQGTSKGLTLNIDPSPDDPLGKAKAAAFSKSKTLRIFGEEDIAWESPFIYLMCLNEEDGLEFRVLQETDGSRGHLKVFWQGADVTDGTEKFESLIDKHELKDVFKLRAISILQDRIQQQLERLYESEDAVEALASTPIVPWDRQRSAMHLRRSETSMLEKAYAAANQEKSKFLESEVVLRYLRSMDDDEDRPEEAEANEEEDFS</sequence>
<evidence type="ECO:0000313" key="6">
    <source>
        <dbReference type="Proteomes" id="UP000006753"/>
    </source>
</evidence>
<keyword evidence="6" id="KW-1185">Reference proteome</keyword>
<dbReference type="InterPro" id="IPR050600">
    <property type="entry name" value="SETD3_SETD6_MTase"/>
</dbReference>
<dbReference type="PANTHER" id="PTHR13271:SF76">
    <property type="entry name" value="SET DOMAIN-CONTAINING PROTEIN 8"/>
    <property type="match status" value="1"/>
</dbReference>
<dbReference type="Proteomes" id="UP000006753">
    <property type="component" value="Unassembled WGS sequence"/>
</dbReference>
<evidence type="ECO:0000256" key="1">
    <source>
        <dbReference type="ARBA" id="ARBA00022603"/>
    </source>
</evidence>
<feature type="region of interest" description="Disordered" evidence="4">
    <location>
        <begin position="460"/>
        <end position="480"/>
    </location>
</feature>
<name>K1XLB0_MARBU</name>
<dbReference type="Gene3D" id="3.90.1410.10">
    <property type="entry name" value="set domain protein methyltransferase, domain 1"/>
    <property type="match status" value="1"/>
</dbReference>
<gene>
    <name evidence="5" type="ORF">MBM_00481</name>
</gene>
<evidence type="ECO:0000313" key="5">
    <source>
        <dbReference type="EMBL" id="EKD21368.1"/>
    </source>
</evidence>
<dbReference type="STRING" id="1072389.K1XLB0"/>
<dbReference type="OrthoDB" id="441812at2759"/>
<dbReference type="eggNOG" id="KOG1337">
    <property type="taxonomic scope" value="Eukaryota"/>
</dbReference>
<dbReference type="PANTHER" id="PTHR13271">
    <property type="entry name" value="UNCHARACTERIZED PUTATIVE METHYLTRANSFERASE"/>
    <property type="match status" value="1"/>
</dbReference>
<evidence type="ECO:0000256" key="2">
    <source>
        <dbReference type="ARBA" id="ARBA00022679"/>
    </source>
</evidence>
<dbReference type="KEGG" id="mbe:MBM_00481"/>
<evidence type="ECO:0000256" key="3">
    <source>
        <dbReference type="ARBA" id="ARBA00022691"/>
    </source>
</evidence>
<keyword evidence="3" id="KW-0949">S-adenosyl-L-methionine</keyword>
<dbReference type="InterPro" id="IPR036464">
    <property type="entry name" value="Rubisco_LSMT_subst-bd_sf"/>
</dbReference>
<dbReference type="CDD" id="cd10527">
    <property type="entry name" value="SET_LSMT"/>
    <property type="match status" value="1"/>
</dbReference>
<dbReference type="InterPro" id="IPR046341">
    <property type="entry name" value="SET_dom_sf"/>
</dbReference>